<dbReference type="EMBL" id="AABBZO010000002">
    <property type="protein sequence ID" value="EAG4461237.1"/>
    <property type="molecule type" value="Genomic_DNA"/>
</dbReference>
<evidence type="ECO:0000259" key="1">
    <source>
        <dbReference type="Pfam" id="PF07299"/>
    </source>
</evidence>
<dbReference type="Gene3D" id="1.20.1280.250">
    <property type="match status" value="1"/>
</dbReference>
<dbReference type="Proteomes" id="UP000489121">
    <property type="component" value="Unassembled WGS sequence"/>
</dbReference>
<dbReference type="CDD" id="cd16342">
    <property type="entry name" value="FusC_FusB"/>
    <property type="match status" value="1"/>
</dbReference>
<dbReference type="EMBL" id="DAAIHR010000001">
    <property type="protein sequence ID" value="HAB8397251.1"/>
    <property type="molecule type" value="Genomic_DNA"/>
</dbReference>
<dbReference type="Proteomes" id="UP000379076">
    <property type="component" value="Unassembled WGS sequence"/>
</dbReference>
<evidence type="ECO:0000313" key="21">
    <source>
        <dbReference type="EMBL" id="HAA8053363.1"/>
    </source>
</evidence>
<dbReference type="EMBL" id="AABDGJ010000003">
    <property type="protein sequence ID" value="EAG6990303.1"/>
    <property type="molecule type" value="Genomic_DNA"/>
</dbReference>
<evidence type="ECO:0000313" key="31">
    <source>
        <dbReference type="Proteomes" id="UP000365297"/>
    </source>
</evidence>
<reference evidence="19 39" key="7">
    <citation type="submission" date="2019-09" db="EMBL/GenBank/DDBJ databases">
        <authorList>
            <consortium name="PulseNet: The National Subtyping Network for Foodborne Disease Surveillance"/>
            <person name="Tarr C.L."/>
            <person name="Trees E."/>
            <person name="Katz L.S."/>
            <person name="Carleton-Romer H.A."/>
            <person name="Stroika S."/>
            <person name="Kucerova Z."/>
            <person name="Roache K.F."/>
            <person name="Sabol A.L."/>
            <person name="Besser J."/>
            <person name="Gerner-Smidt P."/>
        </authorList>
    </citation>
    <scope>NUCLEOTIDE SEQUENCE [LARGE SCALE GENOMIC DNA]</scope>
    <source>
        <strain evidence="7 29">PNUSAL000134</strain>
        <strain evidence="9 30">PNUSAL002180</strain>
        <strain evidence="10 38">PNUSAL002298</strain>
        <strain evidence="19 39">PNUSAL005692</strain>
    </source>
</reference>
<dbReference type="InterPro" id="IPR032330">
    <property type="entry name" value="EF-G-binding_C"/>
</dbReference>
<dbReference type="EMBL" id="DAAEEB010000005">
    <property type="protein sequence ID" value="HAA8053363.1"/>
    <property type="molecule type" value="Genomic_DNA"/>
</dbReference>
<dbReference type="InterPro" id="IPR010841">
    <property type="entry name" value="EF-G-binding_N"/>
</dbReference>
<evidence type="ECO:0000313" key="38">
    <source>
        <dbReference type="Proteomes" id="UP000478682"/>
    </source>
</evidence>
<evidence type="ECO:0000313" key="10">
    <source>
        <dbReference type="EMBL" id="EAG1892240.1"/>
    </source>
</evidence>
<dbReference type="EMBL" id="AAAIXK010000001">
    <property type="protein sequence ID" value="EAC5549308.1"/>
    <property type="molecule type" value="Genomic_DNA"/>
</dbReference>
<dbReference type="Proteomes" id="UP000478682">
    <property type="component" value="Unassembled WGS sequence"/>
</dbReference>
<dbReference type="Proteomes" id="UP000368512">
    <property type="component" value="Unassembled WGS sequence"/>
</dbReference>
<evidence type="ECO:0000313" key="6">
    <source>
        <dbReference type="EMBL" id="EAE1337394.1"/>
    </source>
</evidence>
<evidence type="ECO:0000313" key="8">
    <source>
        <dbReference type="EMBL" id="EAE4940739.1"/>
    </source>
</evidence>
<dbReference type="Pfam" id="PF16571">
    <property type="entry name" value="FBP_C"/>
    <property type="match status" value="1"/>
</dbReference>
<evidence type="ECO:0000313" key="23">
    <source>
        <dbReference type="EMBL" id="HAC1754762.1"/>
    </source>
</evidence>
<evidence type="ECO:0000313" key="14">
    <source>
        <dbReference type="EMBL" id="EAG9520318.1"/>
    </source>
</evidence>
<sequence>MKEFIEPYQYNFIKNQLANVSRAYRSANDTSTLKALKSLTEEKINELFPESVLEEHKELFSELHAITSTKEAEPFLDGLKAYVIPFAPPSDVKLKKLFAKTKKLKIPAWSKLDLRDYTFYGWNDIAQQRKYIVTYEDGNLVGVQGTISTEIQKGVCSICHSHSKVSLFMAKTKSSSDGIYTTNGNYICYDSDVCNQQIKTHETLDEFIEVVKKRK</sequence>
<evidence type="ECO:0000313" key="32">
    <source>
        <dbReference type="Proteomes" id="UP000368512"/>
    </source>
</evidence>
<evidence type="ECO:0000313" key="11">
    <source>
        <dbReference type="EMBL" id="EAG4461237.1"/>
    </source>
</evidence>
<accession>A0A0B8R2A1</accession>
<dbReference type="Proteomes" id="UP000403352">
    <property type="component" value="Unassembled WGS sequence"/>
</dbReference>
<dbReference type="KEGG" id="lmok:CQ02_03875"/>
<evidence type="ECO:0000313" key="44">
    <source>
        <dbReference type="Proteomes" id="UP000533021"/>
    </source>
</evidence>
<evidence type="ECO:0000313" key="19">
    <source>
        <dbReference type="EMBL" id="ECY9783202.1"/>
    </source>
</evidence>
<dbReference type="EMBL" id="AAAREG010000013">
    <property type="protein sequence ID" value="EAE2355274.1"/>
    <property type="molecule type" value="Genomic_DNA"/>
</dbReference>
<dbReference type="EMBL" id="AAALRN010000001">
    <property type="protein sequence ID" value="EAD1183966.1"/>
    <property type="molecule type" value="Genomic_DNA"/>
</dbReference>
<evidence type="ECO:0000313" key="50">
    <source>
        <dbReference type="Proteomes" id="UP000843775"/>
    </source>
</evidence>
<dbReference type="EMBL" id="AABEKY010000005">
    <property type="protein sequence ID" value="EAG9387978.1"/>
    <property type="molecule type" value="Genomic_DNA"/>
</dbReference>
<reference evidence="25 36" key="3">
    <citation type="submission" date="2018-04" db="EMBL/GenBank/DDBJ databases">
        <title>Genome Analysis of a Prevalent Clone of Listeria monocytogenes Sequence Type 87 in China.</title>
        <authorList>
            <person name="Wang Y."/>
        </authorList>
    </citation>
    <scope>NUCLEOTIDE SEQUENCE [LARGE SCALE GENOMIC DNA]</scope>
    <source>
        <strain evidence="25 36">ICDC_LM1523</strain>
    </source>
</reference>
<evidence type="ECO:0000313" key="39">
    <source>
        <dbReference type="Proteomes" id="UP000489121"/>
    </source>
</evidence>
<organism evidence="14 46">
    <name type="scientific">Listeria monocytogenes</name>
    <dbReference type="NCBI Taxonomy" id="1639"/>
    <lineage>
        <taxon>Bacteria</taxon>
        <taxon>Bacillati</taxon>
        <taxon>Bacillota</taxon>
        <taxon>Bacilli</taxon>
        <taxon>Bacillales</taxon>
        <taxon>Listeriaceae</taxon>
        <taxon>Listeria</taxon>
    </lineage>
</organism>
<dbReference type="EMBL" id="AABEMN010000016">
    <property type="protein sequence ID" value="EAG9520318.1"/>
    <property type="molecule type" value="Genomic_DNA"/>
</dbReference>
<evidence type="ECO:0000313" key="24">
    <source>
        <dbReference type="EMBL" id="HAJ9592227.1"/>
    </source>
</evidence>
<evidence type="ECO:0000313" key="45">
    <source>
        <dbReference type="Proteomes" id="UP000544530"/>
    </source>
</evidence>
<gene>
    <name evidence="9" type="ORF">A8L61_05570</name>
    <name evidence="12" type="ORF">AB917_06845</name>
    <name evidence="6" type="ORF">ART25_00460</name>
    <name evidence="3" type="ORF">ARY78_02550</name>
    <name evidence="10" type="ORF">BB997_01300</name>
    <name evidence="18" type="ORF">BCZ19_02815</name>
    <name evidence="11" type="ORF">CA369_02960</name>
    <name evidence="13" type="ORF">CW845_10820</name>
    <name evidence="15" type="ORF">D4920_03305</name>
    <name evidence="14" type="ORF">D4B11_11095</name>
    <name evidence="16" type="ORF">D5N24_00615</name>
    <name evidence="25" type="ORF">DCK61_02545</name>
    <name evidence="4" type="ORF">DQ70_01275</name>
    <name evidence="27" type="ORF">DYZ80_00504</name>
    <name evidence="8" type="ORF">E1W56_01580</name>
    <name evidence="17" type="ORF">E5F58_02815</name>
    <name evidence="19" type="ORF">F6515_09350</name>
    <name evidence="20" type="ORF">FV747_06435</name>
    <name evidence="21" type="ORF">GHH22_09355</name>
    <name evidence="23" type="ORF">GI949_07230</name>
    <name evidence="22" type="ORF">GYR60_01870</name>
    <name evidence="24" type="ORF">HQN34_000393</name>
    <name evidence="26" type="ORF">HZJ64_01725</name>
    <name evidence="5" type="ORF">QD52_02590</name>
    <name evidence="7" type="ORF">Y261_13030</name>
</gene>
<dbReference type="Proteomes" id="UP000546397">
    <property type="component" value="Unassembled WGS sequence"/>
</dbReference>
<evidence type="ECO:0000313" key="46">
    <source>
        <dbReference type="Proteomes" id="UP000546397"/>
    </source>
</evidence>
<evidence type="ECO:0000313" key="17">
    <source>
        <dbReference type="EMBL" id="EAH4240929.1"/>
    </source>
</evidence>
<dbReference type="OMA" id="NYICHDS"/>
<evidence type="ECO:0000313" key="47">
    <source>
        <dbReference type="Proteomes" id="UP000548278"/>
    </source>
</evidence>
<feature type="domain" description="Elongation factor G-binding protein N-terminal" evidence="1">
    <location>
        <begin position="4"/>
        <end position="86"/>
    </location>
</feature>
<dbReference type="EMBL" id="AAASLB010000001">
    <property type="protein sequence ID" value="EAE4940739.1"/>
    <property type="molecule type" value="Genomic_DNA"/>
</dbReference>
<protein>
    <submittedName>
        <fullName evidence="14">Elongation factor G-binding protein</fullName>
    </submittedName>
</protein>
<reference evidence="24" key="8">
    <citation type="submission" date="2020-05" db="EMBL/GenBank/DDBJ databases">
        <authorList>
            <consortium name="NCBI Pathogen Detection Project"/>
        </authorList>
    </citation>
    <scope>NUCLEOTIDE SEQUENCE</scope>
    <source>
        <strain evidence="21">09CEB371LM</strain>
        <strain evidence="24">2017-325981-023-01</strain>
        <strain evidence="22">CFIAFB20130012</strain>
        <strain evidence="23">DMG1500109</strain>
    </source>
</reference>
<reference evidence="48 49" key="2">
    <citation type="journal article" date="2018" name="Genome Biol.">
        <title>SKESA: strategic k-mer extension for scrupulous assemblies.</title>
        <authorList>
            <person name="Souvorov A."/>
            <person name="Agarwala R."/>
            <person name="Lipman D.J."/>
        </authorList>
    </citation>
    <scope>NUCLEOTIDE SEQUENCE [LARGE SCALE GENOMIC DNA]</scope>
    <source>
        <strain evidence="21">09CEB371LM</strain>
        <strain evidence="24">2017-325981-023-01</strain>
        <strain evidence="22 48">CFIAFB20130012</strain>
        <strain evidence="23 50">DMG1500109</strain>
    </source>
</reference>
<dbReference type="Proteomes" id="UP000528151">
    <property type="component" value="Unassembled WGS sequence"/>
</dbReference>
<evidence type="ECO:0000313" key="12">
    <source>
        <dbReference type="EMBL" id="EAG6990303.1"/>
    </source>
</evidence>
<evidence type="ECO:0000313" key="43">
    <source>
        <dbReference type="Proteomes" id="UP000530452"/>
    </source>
</evidence>
<evidence type="ECO:0000313" key="28">
    <source>
        <dbReference type="Proteomes" id="UP000272537"/>
    </source>
</evidence>
<reference evidence="43 44" key="5">
    <citation type="submission" date="2019-04" db="EMBL/GenBank/DDBJ databases">
        <authorList>
            <person name="Ashton P.M."/>
            <person name="Dallman T."/>
            <person name="Nair S."/>
            <person name="De Pinna E."/>
            <person name="Peters T."/>
            <person name="Grant K."/>
        </authorList>
    </citation>
    <scope>NUCLEOTIDE SEQUENCE [LARGE SCALE GENOMIC DNA]</scope>
    <source>
        <strain evidence="15 44">282333</strain>
        <strain evidence="16 43">282352</strain>
        <strain evidence="14 46">289003</strain>
        <strain evidence="20 37">788324</strain>
        <strain evidence="8">RL15000286</strain>
    </source>
</reference>
<dbReference type="EMBL" id="QDAY01000001">
    <property type="protein sequence ID" value="KAA9453355.1"/>
    <property type="molecule type" value="Genomic_DNA"/>
</dbReference>
<dbReference type="Pfam" id="PF07299">
    <property type="entry name" value="EF-G-binding_N"/>
    <property type="match status" value="1"/>
</dbReference>
<dbReference type="EMBL" id="AAAJWF010000001">
    <property type="protein sequence ID" value="EAC7479313.1"/>
    <property type="molecule type" value="Genomic_DNA"/>
</dbReference>
<evidence type="ECO:0000259" key="2">
    <source>
        <dbReference type="Pfam" id="PF16571"/>
    </source>
</evidence>
<evidence type="ECO:0000313" key="7">
    <source>
        <dbReference type="EMBL" id="EAE2355274.1"/>
    </source>
</evidence>
<evidence type="ECO:0000313" key="25">
    <source>
        <dbReference type="EMBL" id="KAA9453355.1"/>
    </source>
</evidence>
<dbReference type="EMBL" id="AANEHK010000004">
    <property type="protein sequence ID" value="EDO0985638.1"/>
    <property type="molecule type" value="Genomic_DNA"/>
</dbReference>
<dbReference type="EMBL" id="AABATR010000001">
    <property type="protein sequence ID" value="EAG1892240.1"/>
    <property type="molecule type" value="Genomic_DNA"/>
</dbReference>
<dbReference type="KEGG" id="lmv:Y193_12125"/>
<dbReference type="Proteomes" id="UP000272537">
    <property type="component" value="Unassembled WGS sequence"/>
</dbReference>
<evidence type="ECO:0000313" key="26">
    <source>
        <dbReference type="EMBL" id="NYA00535.1"/>
    </source>
</evidence>
<evidence type="ECO:0000313" key="5">
    <source>
        <dbReference type="EMBL" id="EAD1183966.1"/>
    </source>
</evidence>
<evidence type="ECO:0000313" key="16">
    <source>
        <dbReference type="EMBL" id="EAH3292886.1"/>
    </source>
</evidence>
<dbReference type="Proteomes" id="UP000533021">
    <property type="component" value="Unassembled WGS sequence"/>
</dbReference>
<evidence type="ECO:0000313" key="40">
    <source>
        <dbReference type="Proteomes" id="UP000522199"/>
    </source>
</evidence>
<dbReference type="EMBL" id="AABAGT010000006">
    <property type="protein sequence ID" value="EAG0866748.1"/>
    <property type="molecule type" value="Genomic_DNA"/>
</dbReference>
<dbReference type="EMBL" id="AABFVG010000002">
    <property type="protein sequence ID" value="EAH2281090.1"/>
    <property type="molecule type" value="Genomic_DNA"/>
</dbReference>
<dbReference type="Proteomes" id="UP000843503">
    <property type="component" value="Unassembled WGS sequence"/>
</dbReference>
<dbReference type="EMBL" id="DAAJZA010000003">
    <property type="protein sequence ID" value="HAC1754762.1"/>
    <property type="molecule type" value="Genomic_DNA"/>
</dbReference>
<keyword evidence="14" id="KW-0251">Elongation factor</keyword>
<dbReference type="GO" id="GO:0003746">
    <property type="term" value="F:translation elongation factor activity"/>
    <property type="evidence" value="ECO:0007669"/>
    <property type="project" value="UniProtKB-KW"/>
</dbReference>
<dbReference type="Proteomes" id="UP000336166">
    <property type="component" value="Unassembled WGS sequence"/>
</dbReference>
<evidence type="ECO:0000313" key="22">
    <source>
        <dbReference type="EMBL" id="HAB8397251.1"/>
    </source>
</evidence>
<evidence type="ECO:0000313" key="33">
    <source>
        <dbReference type="Proteomes" id="UP000379076"/>
    </source>
</evidence>
<evidence type="ECO:0000313" key="13">
    <source>
        <dbReference type="EMBL" id="EAG9387978.1"/>
    </source>
</evidence>
<evidence type="ECO:0000313" key="15">
    <source>
        <dbReference type="EMBL" id="EAH2281090.1"/>
    </source>
</evidence>
<dbReference type="Proteomes" id="UP000393182">
    <property type="component" value="Unassembled WGS sequence"/>
</dbReference>
<evidence type="ECO:0000313" key="3">
    <source>
        <dbReference type="EMBL" id="EAC5549308.1"/>
    </source>
</evidence>
<reference evidence="31 32" key="4">
    <citation type="submission" date="2018-06" db="EMBL/GenBank/DDBJ databases">
        <authorList>
            <consortium name="GenomeTrakr: Next Generation Sequencing Network for Food Pathogen Tracability"/>
        </authorList>
    </citation>
    <scope>NUCLEOTIDE SEQUENCE [LARGE SCALE GENOMIC DNA]</scope>
    <source>
        <strain evidence="4 32">CFSAN008042</strain>
        <strain evidence="11 42">CFSAN063727</strain>
        <strain evidence="6 33">FDA00006494</strain>
        <strain evidence="3 31">FDA00007096</strain>
        <strain evidence="5 34">FDA00008584</strain>
        <strain evidence="18 35">FLAG-51482A</strain>
        <strain evidence="17 41">LS1344</strain>
    </source>
</reference>
<dbReference type="Proteomes" id="UP000460224">
    <property type="component" value="Unassembled WGS sequence"/>
</dbReference>
<dbReference type="EMBL" id="AALAQH010000001">
    <property type="protein sequence ID" value="ECX6923586.1"/>
    <property type="molecule type" value="Genomic_DNA"/>
</dbReference>
<dbReference type="Proteomes" id="UP000427828">
    <property type="component" value="Unassembled WGS sequence"/>
</dbReference>
<evidence type="ECO:0000313" key="34">
    <source>
        <dbReference type="Proteomes" id="UP000403352"/>
    </source>
</evidence>
<dbReference type="EMBL" id="AAAQQZ010000001">
    <property type="protein sequence ID" value="EAE1337394.1"/>
    <property type="molecule type" value="Genomic_DNA"/>
</dbReference>
<dbReference type="Proteomes" id="UP000467536">
    <property type="component" value="Unassembled WGS sequence"/>
</dbReference>
<evidence type="ECO:0000313" key="30">
    <source>
        <dbReference type="Proteomes" id="UP000358545"/>
    </source>
</evidence>
<evidence type="ECO:0000313" key="36">
    <source>
        <dbReference type="Proteomes" id="UP000460224"/>
    </source>
</evidence>
<dbReference type="EMBL" id="QXLS01000001">
    <property type="protein sequence ID" value="RKA10972.1"/>
    <property type="molecule type" value="Genomic_DNA"/>
</dbReference>
<evidence type="ECO:0000313" key="4">
    <source>
        <dbReference type="EMBL" id="EAC7479313.1"/>
    </source>
</evidence>
<dbReference type="Proteomes" id="UP000840197">
    <property type="component" value="Unassembled WGS sequence"/>
</dbReference>
<reference evidence="40 47" key="6">
    <citation type="submission" date="2019-04" db="EMBL/GenBank/DDBJ databases">
        <authorList>
            <consortium name="GenomeTrakr network: Whole genome sequencing for foodborne pathogen traceback"/>
        </authorList>
    </citation>
    <scope>NUCLEOTIDE SEQUENCE [LARGE SCALE GENOMIC DNA]</scope>
    <source>
        <strain evidence="12 47">CFSAN004300</strain>
        <strain evidence="13 40">CFSAN072474</strain>
    </source>
</reference>
<evidence type="ECO:0000313" key="41">
    <source>
        <dbReference type="Proteomes" id="UP000527632"/>
    </source>
</evidence>
<keyword evidence="14" id="KW-0648">Protein biosynthesis</keyword>
<dbReference type="Proteomes" id="UP000530452">
    <property type="component" value="Unassembled WGS sequence"/>
</dbReference>
<dbReference type="AlphaFoldDB" id="A0A0B8R2A1"/>
<dbReference type="InterPro" id="IPR038344">
    <property type="entry name" value="EF-G_N_sf"/>
</dbReference>
<comment type="caution">
    <text evidence="14">The sequence shown here is derived from an EMBL/GenBank/DDBJ whole genome shotgun (WGS) entry which is preliminary data.</text>
</comment>
<dbReference type="Proteomes" id="UP000358545">
    <property type="component" value="Unassembled WGS sequence"/>
</dbReference>
<dbReference type="Proteomes" id="UP000548278">
    <property type="component" value="Unassembled WGS sequence"/>
</dbReference>
<evidence type="ECO:0000313" key="27">
    <source>
        <dbReference type="EMBL" id="RKA10972.1"/>
    </source>
</evidence>
<dbReference type="RefSeq" id="WP_003724454.1">
    <property type="nucleotide sequence ID" value="NC_021825.2"/>
</dbReference>
<evidence type="ECO:0000313" key="9">
    <source>
        <dbReference type="EMBL" id="EAG0866748.1"/>
    </source>
</evidence>
<dbReference type="EMBL" id="AABGUK010000001">
    <property type="protein sequence ID" value="EAH4240929.1"/>
    <property type="molecule type" value="Genomic_DNA"/>
</dbReference>
<dbReference type="Proteomes" id="UP000843775">
    <property type="component" value="Unassembled WGS sequence"/>
</dbReference>
<reference evidence="26 45" key="9">
    <citation type="submission" date="2020-06" db="EMBL/GenBank/DDBJ databases">
        <title>Two Listeria outbreaks in Switzerland in 2018 and 2020.</title>
        <authorList>
            <person name="Stevens M.J.A."/>
            <person name="Bloemberg G."/>
            <person name="Nusch-Inderbinnen M."/>
            <person name="Stephan R."/>
        </authorList>
    </citation>
    <scope>NUCLEOTIDE SEQUENCE [LARGE SCALE GENOMIC DNA]</scope>
    <source>
        <strain evidence="26 45">N18-0707</strain>
    </source>
</reference>
<dbReference type="Proteomes" id="UP000544530">
    <property type="component" value="Unassembled WGS sequence"/>
</dbReference>
<evidence type="ECO:0000313" key="48">
    <source>
        <dbReference type="Proteomes" id="UP000840197"/>
    </source>
</evidence>
<evidence type="ECO:0000313" key="49">
    <source>
        <dbReference type="Proteomes" id="UP000843503"/>
    </source>
</evidence>
<evidence type="ECO:0000313" key="35">
    <source>
        <dbReference type="Proteomes" id="UP000427828"/>
    </source>
</evidence>
<dbReference type="EMBL" id="JACAVN010000001">
    <property type="protein sequence ID" value="NYA00535.1"/>
    <property type="molecule type" value="Genomic_DNA"/>
</dbReference>
<evidence type="ECO:0000313" key="42">
    <source>
        <dbReference type="Proteomes" id="UP000528151"/>
    </source>
</evidence>
<name>A0A0B8R2A1_LISMN</name>
<reference evidence="27 28" key="1">
    <citation type="journal article" date="2018" name="BMC Genomics">
        <title>Genes significantly associated with lineage II food isolates of Listeria monocytogenes.</title>
        <authorList>
            <person name="Pirone-Davies C."/>
            <person name="Chen Y."/>
            <person name="Pightling A."/>
            <person name="Ryan G."/>
            <person name="Wang Y."/>
            <person name="Yao K."/>
            <person name="Hoffmann M."/>
            <person name="Allard M.W."/>
        </authorList>
    </citation>
    <scope>NUCLEOTIDE SEQUENCE [LARGE SCALE GENOMIC DNA]</scope>
    <source>
        <strain evidence="27 28">PNUSAL000550</strain>
    </source>
</reference>
<evidence type="ECO:0000313" key="18">
    <source>
        <dbReference type="EMBL" id="ECX6923586.1"/>
    </source>
</evidence>
<evidence type="ECO:0000313" key="20">
    <source>
        <dbReference type="EMBL" id="EDO0985638.1"/>
    </source>
</evidence>
<dbReference type="Proteomes" id="UP000365297">
    <property type="component" value="Unassembled WGS sequence"/>
</dbReference>
<proteinExistence type="predicted"/>
<dbReference type="EMBL" id="AABGHY010000001">
    <property type="protein sequence ID" value="EAH3292886.1"/>
    <property type="molecule type" value="Genomic_DNA"/>
</dbReference>
<dbReference type="EMBL" id="DABJAN010000001">
    <property type="protein sequence ID" value="HAJ9592227.1"/>
    <property type="molecule type" value="Genomic_DNA"/>
</dbReference>
<feature type="domain" description="Elongation factor G-binding protein C-terminal treble-clef zinc-finger" evidence="2">
    <location>
        <begin position="101"/>
        <end position="204"/>
    </location>
</feature>
<evidence type="ECO:0000313" key="29">
    <source>
        <dbReference type="Proteomes" id="UP000336166"/>
    </source>
</evidence>
<dbReference type="Proteomes" id="UP000840039">
    <property type="component" value="Unassembled WGS sequence"/>
</dbReference>
<evidence type="ECO:0000313" key="37">
    <source>
        <dbReference type="Proteomes" id="UP000467536"/>
    </source>
</evidence>
<dbReference type="Proteomes" id="UP000527632">
    <property type="component" value="Unassembled WGS sequence"/>
</dbReference>
<dbReference type="EMBL" id="AALGDA010000027">
    <property type="protein sequence ID" value="ECY9783202.1"/>
    <property type="molecule type" value="Genomic_DNA"/>
</dbReference>
<dbReference type="Proteomes" id="UP000522199">
    <property type="component" value="Unassembled WGS sequence"/>
</dbReference>